<dbReference type="SUPFAM" id="SSF55729">
    <property type="entry name" value="Acyl-CoA N-acyltransferases (Nat)"/>
    <property type="match status" value="1"/>
</dbReference>
<protein>
    <submittedName>
        <fullName evidence="2">GNAT family N-acetyltransferase</fullName>
    </submittedName>
</protein>
<dbReference type="EMBL" id="CP041185">
    <property type="protein sequence ID" value="QDG71595.1"/>
    <property type="molecule type" value="Genomic_DNA"/>
</dbReference>
<sequence length="141" mass="16025">MSHLMISTDKAELDVPAIHHFLSTQSTWAIGIPLATVRRAIDHSLCFGGRLDGRQVAFARVVSDYATFAYLVDVYVLQEYRGRGYGKRLMDAVMAHPDLQGLRRFMLATGTAHTLYARYGFTAPLRPETLMERYVPDIYQR</sequence>
<organism evidence="2 3">
    <name type="scientific">Janthinobacterium tructae</name>
    <dbReference type="NCBI Taxonomy" id="2590869"/>
    <lineage>
        <taxon>Bacteria</taxon>
        <taxon>Pseudomonadati</taxon>
        <taxon>Pseudomonadota</taxon>
        <taxon>Betaproteobacteria</taxon>
        <taxon>Burkholderiales</taxon>
        <taxon>Oxalobacteraceae</taxon>
        <taxon>Janthinobacterium</taxon>
    </lineage>
</organism>
<dbReference type="PANTHER" id="PTHR43233">
    <property type="entry name" value="FAMILY N-ACETYLTRANSFERASE, PUTATIVE (AFU_ORTHOLOGUE AFUA_6G03350)-RELATED"/>
    <property type="match status" value="1"/>
</dbReference>
<gene>
    <name evidence="2" type="ORF">FJQ89_15080</name>
</gene>
<dbReference type="GO" id="GO:0016747">
    <property type="term" value="F:acyltransferase activity, transferring groups other than amino-acyl groups"/>
    <property type="evidence" value="ECO:0007669"/>
    <property type="project" value="InterPro"/>
</dbReference>
<dbReference type="CDD" id="cd04301">
    <property type="entry name" value="NAT_SF"/>
    <property type="match status" value="1"/>
</dbReference>
<dbReference type="InterPro" id="IPR000182">
    <property type="entry name" value="GNAT_dom"/>
</dbReference>
<proteinExistence type="predicted"/>
<accession>A0A4Y6RH23</accession>
<dbReference type="OrthoDB" id="3216107at2"/>
<name>A0A4Y6RH23_9BURK</name>
<reference evidence="2 3" key="1">
    <citation type="submission" date="2019-06" db="EMBL/GenBank/DDBJ databases">
        <title>Complete genome sequence of Janthinobacterium sp. SNU WT3 isolated from diseased rainbow trout.</title>
        <authorList>
            <person name="Oh W.T."/>
            <person name="Park S.C."/>
        </authorList>
    </citation>
    <scope>NUCLEOTIDE SEQUENCE [LARGE SCALE GENOMIC DNA]</scope>
    <source>
        <strain evidence="2 3">SNU WT3</strain>
    </source>
</reference>
<keyword evidence="3" id="KW-1185">Reference proteome</keyword>
<evidence type="ECO:0000313" key="2">
    <source>
        <dbReference type="EMBL" id="QDG71595.1"/>
    </source>
</evidence>
<dbReference type="Pfam" id="PF00583">
    <property type="entry name" value="Acetyltransf_1"/>
    <property type="match status" value="1"/>
</dbReference>
<evidence type="ECO:0000259" key="1">
    <source>
        <dbReference type="PROSITE" id="PS51186"/>
    </source>
</evidence>
<evidence type="ECO:0000313" key="3">
    <source>
        <dbReference type="Proteomes" id="UP000316665"/>
    </source>
</evidence>
<dbReference type="KEGG" id="jas:FJQ89_15080"/>
<dbReference type="PROSITE" id="PS51186">
    <property type="entry name" value="GNAT"/>
    <property type="match status" value="1"/>
</dbReference>
<dbReference type="Proteomes" id="UP000316665">
    <property type="component" value="Chromosome"/>
</dbReference>
<dbReference type="RefSeq" id="WP_141170764.1">
    <property type="nucleotide sequence ID" value="NZ_CP041185.1"/>
</dbReference>
<dbReference type="InterPro" id="IPR016181">
    <property type="entry name" value="Acyl_CoA_acyltransferase"/>
</dbReference>
<feature type="domain" description="N-acetyltransferase" evidence="1">
    <location>
        <begin position="5"/>
        <end position="136"/>
    </location>
</feature>
<dbReference type="InterPro" id="IPR053144">
    <property type="entry name" value="Acetyltransferase_Butenolide"/>
</dbReference>
<dbReference type="PANTHER" id="PTHR43233:SF1">
    <property type="entry name" value="FAMILY N-ACETYLTRANSFERASE, PUTATIVE (AFU_ORTHOLOGUE AFUA_6G03350)-RELATED"/>
    <property type="match status" value="1"/>
</dbReference>
<dbReference type="AlphaFoldDB" id="A0A4Y6RH23"/>
<dbReference type="Gene3D" id="3.40.630.30">
    <property type="match status" value="1"/>
</dbReference>
<keyword evidence="2" id="KW-0808">Transferase</keyword>